<dbReference type="EMBL" id="KQ234761">
    <property type="protein sequence ID" value="KMZ88586.1"/>
    <property type="molecule type" value="Genomic_DNA"/>
</dbReference>
<evidence type="ECO:0008006" key="4">
    <source>
        <dbReference type="Google" id="ProtNLM"/>
    </source>
</evidence>
<keyword evidence="1" id="KW-1133">Transmembrane helix</keyword>
<sequence>MKNNKNIFYIYHNYMLIVYPFLINTWNLYEEFDKPVVGDEQILFYDTTCQVVLGRANRNNLNYKNVCMKLMKNLGVYSNELRPTNPSNERCKTINYWLYYVTNMTVIPAEIIKTIFEQSNKIAFSGKNQHICFNTYDEEIINPLKIIKLYNLQDNIETFLSTLKKKGSADYCSCKKYIYDCVNIYKDMNDTYCTDPDDINNKNKSTCDMLSVFNRSYTEYLFKRIDIGEKIPSLLSEEKEYIDECLSAQSSVTGTTDQHSNTHSSTTGGVPTTLATMAGVSSVLALFYKVNHNFHLNN</sequence>
<keyword evidence="1" id="KW-0812">Transmembrane</keyword>
<evidence type="ECO:0000313" key="2">
    <source>
        <dbReference type="EMBL" id="KMZ88586.1"/>
    </source>
</evidence>
<keyword evidence="1" id="KW-0472">Membrane</keyword>
<name>A0A0J9T0M9_PLAV1</name>
<organism evidence="2 3">
    <name type="scientific">Plasmodium vivax (strain Brazil I)</name>
    <dbReference type="NCBI Taxonomy" id="1033975"/>
    <lineage>
        <taxon>Eukaryota</taxon>
        <taxon>Sar</taxon>
        <taxon>Alveolata</taxon>
        <taxon>Apicomplexa</taxon>
        <taxon>Aconoidasida</taxon>
        <taxon>Haemosporida</taxon>
        <taxon>Plasmodiidae</taxon>
        <taxon>Plasmodium</taxon>
        <taxon>Plasmodium (Plasmodium)</taxon>
    </lineage>
</organism>
<feature type="transmembrane region" description="Helical" evidence="1">
    <location>
        <begin position="7"/>
        <end position="29"/>
    </location>
</feature>
<evidence type="ECO:0000313" key="3">
    <source>
        <dbReference type="Proteomes" id="UP000053327"/>
    </source>
</evidence>
<accession>A0A0J9T0M9</accession>
<protein>
    <recommendedName>
        <fullName evidence="4">Variable surface protein</fullName>
    </recommendedName>
</protein>
<dbReference type="OrthoDB" id="384458at2759"/>
<gene>
    <name evidence="2" type="ORF">PVBG_04795</name>
</gene>
<proteinExistence type="predicted"/>
<dbReference type="AlphaFoldDB" id="A0A0J9T0M9"/>
<dbReference type="Proteomes" id="UP000053327">
    <property type="component" value="Unassembled WGS sequence"/>
</dbReference>
<evidence type="ECO:0000256" key="1">
    <source>
        <dbReference type="SAM" id="Phobius"/>
    </source>
</evidence>
<reference evidence="2 3" key="1">
    <citation type="submission" date="2011-08" db="EMBL/GenBank/DDBJ databases">
        <title>The Genome Sequence of Plasmodium vivax Brazil I.</title>
        <authorList>
            <consortium name="The Broad Institute Genome Sequencing Platform"/>
            <consortium name="The Broad Institute Genome Sequencing Center for Infectious Disease"/>
            <person name="Neafsey D."/>
            <person name="Carlton J."/>
            <person name="Barnwell J."/>
            <person name="Collins W."/>
            <person name="Escalante A."/>
            <person name="Mullikin J."/>
            <person name="Saul A."/>
            <person name="Guigo R."/>
            <person name="Camara F."/>
            <person name="Young S.K."/>
            <person name="Zeng Q."/>
            <person name="Gargeya S."/>
            <person name="Fitzgerald M."/>
            <person name="Haas B."/>
            <person name="Abouelleil A."/>
            <person name="Alvarado L."/>
            <person name="Arachchi H.M."/>
            <person name="Berlin A."/>
            <person name="Brown A."/>
            <person name="Chapman S.B."/>
            <person name="Chen Z."/>
            <person name="Dunbar C."/>
            <person name="Freedman E."/>
            <person name="Gearin G."/>
            <person name="Gellesch M."/>
            <person name="Goldberg J."/>
            <person name="Griggs A."/>
            <person name="Gujja S."/>
            <person name="Heiman D."/>
            <person name="Howarth C."/>
            <person name="Larson L."/>
            <person name="Lui A."/>
            <person name="MacDonald P.J.P."/>
            <person name="Montmayeur A."/>
            <person name="Murphy C."/>
            <person name="Neiman D."/>
            <person name="Pearson M."/>
            <person name="Priest M."/>
            <person name="Roberts A."/>
            <person name="Saif S."/>
            <person name="Shea T."/>
            <person name="Shenoy N."/>
            <person name="Sisk P."/>
            <person name="Stolte C."/>
            <person name="Sykes S."/>
            <person name="Wortman J."/>
            <person name="Nusbaum C."/>
            <person name="Birren B."/>
        </authorList>
    </citation>
    <scope>NUCLEOTIDE SEQUENCE [LARGE SCALE GENOMIC DNA]</scope>
    <source>
        <strain evidence="2 3">Brazil I</strain>
    </source>
</reference>